<dbReference type="InterPro" id="IPR036249">
    <property type="entry name" value="Thioredoxin-like_sf"/>
</dbReference>
<gene>
    <name evidence="4" type="ORF">DWB78_07725</name>
    <name evidence="5" type="ORF">SAMN05216278_2752</name>
</gene>
<dbReference type="RefSeq" id="WP_092538258.1">
    <property type="nucleotide sequence ID" value="NZ_FNKQ01000003.1"/>
</dbReference>
<dbReference type="GO" id="GO:0016209">
    <property type="term" value="F:antioxidant activity"/>
    <property type="evidence" value="ECO:0007669"/>
    <property type="project" value="InterPro"/>
</dbReference>
<protein>
    <submittedName>
        <fullName evidence="5">Peroxiredoxin</fullName>
    </submittedName>
</protein>
<feature type="domain" description="Thioredoxin" evidence="3">
    <location>
        <begin position="15"/>
        <end position="169"/>
    </location>
</feature>
<dbReference type="Pfam" id="PF00578">
    <property type="entry name" value="AhpC-TSA"/>
    <property type="match status" value="1"/>
</dbReference>
<reference evidence="6" key="1">
    <citation type="submission" date="2016-10" db="EMBL/GenBank/DDBJ databases">
        <authorList>
            <person name="Varghese N."/>
            <person name="Submissions S."/>
        </authorList>
    </citation>
    <scope>NUCLEOTIDE SEQUENCE [LARGE SCALE GENOMIC DNA]</scope>
    <source>
        <strain evidence="6">CGMCC 1.12397</strain>
    </source>
</reference>
<dbReference type="Proteomes" id="UP000255421">
    <property type="component" value="Unassembled WGS sequence"/>
</dbReference>
<organism evidence="5 6">
    <name type="scientific">Halopelagius longus</name>
    <dbReference type="NCBI Taxonomy" id="1236180"/>
    <lineage>
        <taxon>Archaea</taxon>
        <taxon>Methanobacteriati</taxon>
        <taxon>Methanobacteriota</taxon>
        <taxon>Stenosarchaea group</taxon>
        <taxon>Halobacteria</taxon>
        <taxon>Halobacteriales</taxon>
        <taxon>Haloferacaceae</taxon>
    </lineage>
</organism>
<feature type="region of interest" description="Disordered" evidence="2">
    <location>
        <begin position="1"/>
        <end position="24"/>
    </location>
</feature>
<dbReference type="EMBL" id="FNKQ01000003">
    <property type="protein sequence ID" value="SDQ84158.1"/>
    <property type="molecule type" value="Genomic_DNA"/>
</dbReference>
<dbReference type="OrthoDB" id="334647at2157"/>
<keyword evidence="7" id="KW-1185">Reference proteome</keyword>
<dbReference type="PROSITE" id="PS51352">
    <property type="entry name" value="THIOREDOXIN_2"/>
    <property type="match status" value="1"/>
</dbReference>
<dbReference type="SUPFAM" id="SSF52833">
    <property type="entry name" value="Thioredoxin-like"/>
    <property type="match status" value="1"/>
</dbReference>
<dbReference type="InterPro" id="IPR000866">
    <property type="entry name" value="AhpC/TSA"/>
</dbReference>
<evidence type="ECO:0000256" key="2">
    <source>
        <dbReference type="SAM" id="MobiDB-lite"/>
    </source>
</evidence>
<dbReference type="GO" id="GO:0016491">
    <property type="term" value="F:oxidoreductase activity"/>
    <property type="evidence" value="ECO:0007669"/>
    <property type="project" value="InterPro"/>
</dbReference>
<reference evidence="5" key="2">
    <citation type="submission" date="2016-10" db="EMBL/GenBank/DDBJ databases">
        <authorList>
            <person name="de Groot N.N."/>
        </authorList>
    </citation>
    <scope>NUCLEOTIDE SEQUENCE [LARGE SCALE GENOMIC DNA]</scope>
    <source>
        <strain evidence="5">CGMCC 1.12397</strain>
    </source>
</reference>
<sequence>MPDFEVVELPEPDAPAVGEDAPDFTRPLVNDEYWQDASLSELTEEGPVLLVFHPADGAFPSTYVWNELRDRGVPEQLTTVGVSISSPYEHKTFLEQRDVDARLFSDPNADVAAKWGIENDLDGMAGVTEHRPAAFVVDEERTVQYKWIAAEWPDFPDYDELEDAVAEHA</sequence>
<dbReference type="EMBL" id="QQST01000001">
    <property type="protein sequence ID" value="RDI71622.1"/>
    <property type="molecule type" value="Genomic_DNA"/>
</dbReference>
<name>A0A1H1E6N4_9EURY</name>
<feature type="compositionally biased region" description="Acidic residues" evidence="2">
    <location>
        <begin position="1"/>
        <end position="11"/>
    </location>
</feature>
<evidence type="ECO:0000313" key="4">
    <source>
        <dbReference type="EMBL" id="RDI71622.1"/>
    </source>
</evidence>
<dbReference type="InterPro" id="IPR013766">
    <property type="entry name" value="Thioredoxin_domain"/>
</dbReference>
<dbReference type="InterPro" id="IPR050455">
    <property type="entry name" value="Tpx_Peroxidase_subfamily"/>
</dbReference>
<proteinExistence type="predicted"/>
<evidence type="ECO:0000256" key="1">
    <source>
        <dbReference type="ARBA" id="ARBA00023284"/>
    </source>
</evidence>
<dbReference type="Gene3D" id="3.40.30.10">
    <property type="entry name" value="Glutaredoxin"/>
    <property type="match status" value="1"/>
</dbReference>
<dbReference type="AlphaFoldDB" id="A0A1H1E6N4"/>
<dbReference type="Proteomes" id="UP000199289">
    <property type="component" value="Unassembled WGS sequence"/>
</dbReference>
<dbReference type="PANTHER" id="PTHR43110">
    <property type="entry name" value="THIOL PEROXIDASE"/>
    <property type="match status" value="1"/>
</dbReference>
<evidence type="ECO:0000259" key="3">
    <source>
        <dbReference type="PROSITE" id="PS51352"/>
    </source>
</evidence>
<evidence type="ECO:0000313" key="7">
    <source>
        <dbReference type="Proteomes" id="UP000255421"/>
    </source>
</evidence>
<evidence type="ECO:0000313" key="6">
    <source>
        <dbReference type="Proteomes" id="UP000199289"/>
    </source>
</evidence>
<reference evidence="4 7" key="3">
    <citation type="submission" date="2018-07" db="EMBL/GenBank/DDBJ databases">
        <title>Genome sequence of extremly halophilic archaeon Halopelagius longus strain BC12-B1.</title>
        <authorList>
            <person name="Zhang X."/>
        </authorList>
    </citation>
    <scope>NUCLEOTIDE SEQUENCE [LARGE SCALE GENOMIC DNA]</scope>
    <source>
        <strain evidence="4 7">BC12-B1</strain>
    </source>
</reference>
<dbReference type="PANTHER" id="PTHR43110:SF1">
    <property type="entry name" value="THIOL PEROXIDASE"/>
    <property type="match status" value="1"/>
</dbReference>
<keyword evidence="1" id="KW-0676">Redox-active center</keyword>
<accession>A0A1H1E6N4</accession>
<evidence type="ECO:0000313" key="5">
    <source>
        <dbReference type="EMBL" id="SDQ84158.1"/>
    </source>
</evidence>